<dbReference type="RefSeq" id="WP_200274050.1">
    <property type="nucleotide sequence ID" value="NZ_JAENHN010000066.1"/>
</dbReference>
<protein>
    <submittedName>
        <fullName evidence="1">FeoB-associated Cys-rich membrane protein</fullName>
    </submittedName>
</protein>
<evidence type="ECO:0000313" key="1">
    <source>
        <dbReference type="EMBL" id="MBK1813680.1"/>
    </source>
</evidence>
<evidence type="ECO:0000313" key="2">
    <source>
        <dbReference type="Proteomes" id="UP000596739"/>
    </source>
</evidence>
<sequence length="58" mass="6250">MEILITLIIVALAGFILFKNVKSSAKGECNCSSNSSCSATHCPKYDSKIDTITIKKGR</sequence>
<dbReference type="EMBL" id="JAENHN010000066">
    <property type="protein sequence ID" value="MBK1813680.1"/>
    <property type="molecule type" value="Genomic_DNA"/>
</dbReference>
<dbReference type="Pfam" id="PF12669">
    <property type="entry name" value="FeoB_associated"/>
    <property type="match status" value="1"/>
</dbReference>
<comment type="caution">
    <text evidence="1">The sequence shown here is derived from an EMBL/GenBank/DDBJ whole genome shotgun (WGS) entry which is preliminary data.</text>
</comment>
<dbReference type="Proteomes" id="UP000596739">
    <property type="component" value="Unassembled WGS sequence"/>
</dbReference>
<keyword evidence="2" id="KW-1185">Reference proteome</keyword>
<reference evidence="2" key="1">
    <citation type="submission" date="2021-01" db="EMBL/GenBank/DDBJ databases">
        <title>Genome public.</title>
        <authorList>
            <person name="Liu C."/>
            <person name="Sun Q."/>
        </authorList>
    </citation>
    <scope>NUCLEOTIDE SEQUENCE [LARGE SCALE GENOMIC DNA]</scope>
    <source>
        <strain evidence="2">YIM B02505</strain>
    </source>
</reference>
<gene>
    <name evidence="1" type="ORF">JHL18_23980</name>
</gene>
<organism evidence="1 2">
    <name type="scientific">Clostridium yunnanense</name>
    <dbReference type="NCBI Taxonomy" id="2800325"/>
    <lineage>
        <taxon>Bacteria</taxon>
        <taxon>Bacillati</taxon>
        <taxon>Bacillota</taxon>
        <taxon>Clostridia</taxon>
        <taxon>Eubacteriales</taxon>
        <taxon>Clostridiaceae</taxon>
        <taxon>Clostridium</taxon>
    </lineage>
</organism>
<proteinExistence type="predicted"/>
<name>A0ABS1EWJ5_9CLOT</name>
<accession>A0ABS1EWJ5</accession>